<dbReference type="PANTHER" id="PTHR33198:SF20">
    <property type="entry name" value="RETROTRANSPOSON GAG DOMAIN-CONTAINING PROTEIN"/>
    <property type="match status" value="1"/>
</dbReference>
<keyword evidence="2" id="KW-1185">Reference proteome</keyword>
<evidence type="ECO:0000313" key="2">
    <source>
        <dbReference type="Proteomes" id="UP001159363"/>
    </source>
</evidence>
<dbReference type="Proteomes" id="UP001159363">
    <property type="component" value="Chromosome 2"/>
</dbReference>
<name>A0ABQ9IBD9_9NEOP</name>
<protein>
    <submittedName>
        <fullName evidence="1">Uncharacterized protein</fullName>
    </submittedName>
</protein>
<dbReference type="EMBL" id="JARBHB010000002">
    <property type="protein sequence ID" value="KAJ8893966.1"/>
    <property type="molecule type" value="Genomic_DNA"/>
</dbReference>
<comment type="caution">
    <text evidence="1">The sequence shown here is derived from an EMBL/GenBank/DDBJ whole genome shotgun (WGS) entry which is preliminary data.</text>
</comment>
<evidence type="ECO:0000313" key="1">
    <source>
        <dbReference type="EMBL" id="KAJ8893966.1"/>
    </source>
</evidence>
<reference evidence="1 2" key="1">
    <citation type="submission" date="2023-02" db="EMBL/GenBank/DDBJ databases">
        <title>LHISI_Scaffold_Assembly.</title>
        <authorList>
            <person name="Stuart O.P."/>
            <person name="Cleave R."/>
            <person name="Magrath M.J.L."/>
            <person name="Mikheyev A.S."/>
        </authorList>
    </citation>
    <scope>NUCLEOTIDE SEQUENCE [LARGE SCALE GENOMIC DNA]</scope>
    <source>
        <strain evidence="1">Daus_M_001</strain>
        <tissue evidence="1">Leg muscle</tissue>
    </source>
</reference>
<accession>A0ABQ9IBD9</accession>
<dbReference type="PANTHER" id="PTHR33198">
    <property type="entry name" value="ANK_REP_REGION DOMAIN-CONTAINING PROTEIN-RELATED"/>
    <property type="match status" value="1"/>
</dbReference>
<gene>
    <name evidence="1" type="ORF">PR048_006567</name>
</gene>
<sequence>MSGVSGSILAFRSYVALDIWLVRHLGCVTVGISGWVVRVVDTRFTPPSAAVCVVEDTEQHTFLTSFVTALRHLSYNCGFDALHDDLIKDCIVCGVWDKRIKDRLLREPNRCRLIWLGMGCACDVPPYIHTLTIVPGSHLNSLLPTTPHHLVMGCPSNTGPRVRRPLVRNSSKCNVTSSVTRPGNLTIPVLRREEDGIYTTTKTILSGRRSLRKLKKTETTVSGAKKKYDDVKIAILLHVLGEDAQDLYSTLESTSRRGESIDSFVTALRRLSYNCGFDALHDDLIKDCIVCGVWDKRIKDRLLREPNLTLANAVQICKQLLKTIDNDGAVYAVQELHSRSNITYKETTPGNAAGSST</sequence>
<proteinExistence type="predicted"/>
<organism evidence="1 2">
    <name type="scientific">Dryococelus australis</name>
    <dbReference type="NCBI Taxonomy" id="614101"/>
    <lineage>
        <taxon>Eukaryota</taxon>
        <taxon>Metazoa</taxon>
        <taxon>Ecdysozoa</taxon>
        <taxon>Arthropoda</taxon>
        <taxon>Hexapoda</taxon>
        <taxon>Insecta</taxon>
        <taxon>Pterygota</taxon>
        <taxon>Neoptera</taxon>
        <taxon>Polyneoptera</taxon>
        <taxon>Phasmatodea</taxon>
        <taxon>Verophasmatodea</taxon>
        <taxon>Anareolatae</taxon>
        <taxon>Phasmatidae</taxon>
        <taxon>Eurycanthinae</taxon>
        <taxon>Dryococelus</taxon>
    </lineage>
</organism>